<sequence>MHKASNTAQIPDDERSIERAKNKKIRSVIEYGIQVYCQKEGKLLDDLNRIHQVGIRTAMSYRITTPTNVTNIETEVLNVTGRADYLAYKSSDEKVNRVAKLQTSQDLYIEKGLINSPQCECGAETEDLDHTIWECPFYEERREKFVEQIRNEGVNYEEKIVKVIKRKEMSIARIPAGFIRGTNRYV</sequence>
<evidence type="ECO:0000313" key="1">
    <source>
        <dbReference type="EMBL" id="KOC64417.1"/>
    </source>
</evidence>
<dbReference type="EMBL" id="KQ414670">
    <property type="protein sequence ID" value="KOC64417.1"/>
    <property type="molecule type" value="Genomic_DNA"/>
</dbReference>
<evidence type="ECO:0000313" key="2">
    <source>
        <dbReference type="Proteomes" id="UP000053825"/>
    </source>
</evidence>
<keyword evidence="2" id="KW-1185">Reference proteome</keyword>
<reference evidence="1 2" key="1">
    <citation type="submission" date="2015-07" db="EMBL/GenBank/DDBJ databases">
        <title>The genome of Habropoda laboriosa.</title>
        <authorList>
            <person name="Pan H."/>
            <person name="Kapheim K."/>
        </authorList>
    </citation>
    <scope>NUCLEOTIDE SEQUENCE [LARGE SCALE GENOMIC DNA]</scope>
    <source>
        <strain evidence="1">0110345459</strain>
    </source>
</reference>
<name>A0A0L7R0N5_9HYME</name>
<proteinExistence type="predicted"/>
<gene>
    <name evidence="1" type="ORF">WH47_01585</name>
</gene>
<accession>A0A0L7R0N5</accession>
<protein>
    <submittedName>
        <fullName evidence="1">Uncharacterized protein</fullName>
    </submittedName>
</protein>
<organism evidence="1 2">
    <name type="scientific">Habropoda laboriosa</name>
    <dbReference type="NCBI Taxonomy" id="597456"/>
    <lineage>
        <taxon>Eukaryota</taxon>
        <taxon>Metazoa</taxon>
        <taxon>Ecdysozoa</taxon>
        <taxon>Arthropoda</taxon>
        <taxon>Hexapoda</taxon>
        <taxon>Insecta</taxon>
        <taxon>Pterygota</taxon>
        <taxon>Neoptera</taxon>
        <taxon>Endopterygota</taxon>
        <taxon>Hymenoptera</taxon>
        <taxon>Apocrita</taxon>
        <taxon>Aculeata</taxon>
        <taxon>Apoidea</taxon>
        <taxon>Anthophila</taxon>
        <taxon>Apidae</taxon>
        <taxon>Habropoda</taxon>
    </lineage>
</organism>
<dbReference type="AlphaFoldDB" id="A0A0L7R0N5"/>
<dbReference type="Proteomes" id="UP000053825">
    <property type="component" value="Unassembled WGS sequence"/>
</dbReference>